<dbReference type="Pfam" id="PF13040">
    <property type="entry name" value="Fur_reg_FbpB"/>
    <property type="match status" value="1"/>
</dbReference>
<comment type="caution">
    <text evidence="1">The sequence shown here is derived from an EMBL/GenBank/DDBJ whole genome shotgun (WGS) entry which is preliminary data.</text>
</comment>
<keyword evidence="2" id="KW-1185">Reference proteome</keyword>
<protein>
    <submittedName>
        <fullName evidence="1">FbpB family small basic protein</fullName>
    </submittedName>
</protein>
<evidence type="ECO:0000313" key="1">
    <source>
        <dbReference type="EMBL" id="RBW71090.1"/>
    </source>
</evidence>
<gene>
    <name evidence="1" type="ORF">DS031_03605</name>
</gene>
<sequence>MRRIKKITFNELVIQNKQELLRNPEAIARIEQKIDEKHANNF</sequence>
<dbReference type="OrthoDB" id="2991278at2"/>
<proteinExistence type="predicted"/>
<evidence type="ECO:0000313" key="2">
    <source>
        <dbReference type="Proteomes" id="UP000253314"/>
    </source>
</evidence>
<reference evidence="1 2" key="1">
    <citation type="submission" date="2018-07" db="EMBL/GenBank/DDBJ databases">
        <title>Lottiidibacillus patelloidae gen. nov., sp. nov., isolated from the intestinal tract of a marine limpet and the reclassification of B. taeanensis BH030017T, B. algicola KMM 3737T and B. hwajinpoensis SW-72T as genus Lottiidibacillus.</title>
        <authorList>
            <person name="Liu R."/>
            <person name="Huang Z."/>
        </authorList>
    </citation>
    <scope>NUCLEOTIDE SEQUENCE [LARGE SCALE GENOMIC DNA]</scope>
    <source>
        <strain evidence="1 2">BH030017</strain>
    </source>
</reference>
<dbReference type="EMBL" id="QOCW01000002">
    <property type="protein sequence ID" value="RBW71090.1"/>
    <property type="molecule type" value="Genomic_DNA"/>
</dbReference>
<dbReference type="AlphaFoldDB" id="A0A366XXH2"/>
<dbReference type="RefSeq" id="WP_113804570.1">
    <property type="nucleotide sequence ID" value="NZ_QOCW01000002.1"/>
</dbReference>
<name>A0A366XXH2_9BACI</name>
<dbReference type="Proteomes" id="UP000253314">
    <property type="component" value="Unassembled WGS sequence"/>
</dbReference>
<organism evidence="1 2">
    <name type="scientific">Bacillus taeanensis</name>
    <dbReference type="NCBI Taxonomy" id="273032"/>
    <lineage>
        <taxon>Bacteria</taxon>
        <taxon>Bacillati</taxon>
        <taxon>Bacillota</taxon>
        <taxon>Bacilli</taxon>
        <taxon>Bacillales</taxon>
        <taxon>Bacillaceae</taxon>
        <taxon>Bacillus</taxon>
    </lineage>
</organism>
<accession>A0A366XXH2</accession>
<dbReference type="InterPro" id="IPR025004">
    <property type="entry name" value="SenN/SenS"/>
</dbReference>